<name>A0A0E9TS99_ANGAN</name>
<reference evidence="1" key="1">
    <citation type="submission" date="2014-11" db="EMBL/GenBank/DDBJ databases">
        <authorList>
            <person name="Amaro Gonzalez C."/>
        </authorList>
    </citation>
    <scope>NUCLEOTIDE SEQUENCE</scope>
</reference>
<protein>
    <submittedName>
        <fullName evidence="1">Uncharacterized protein</fullName>
    </submittedName>
</protein>
<dbReference type="EMBL" id="GBXM01052146">
    <property type="protein sequence ID" value="JAH56431.1"/>
    <property type="molecule type" value="Transcribed_RNA"/>
</dbReference>
<proteinExistence type="predicted"/>
<reference evidence="1" key="2">
    <citation type="journal article" date="2015" name="Fish Shellfish Immunol.">
        <title>Early steps in the European eel (Anguilla anguilla)-Vibrio vulnificus interaction in the gills: Role of the RtxA13 toxin.</title>
        <authorList>
            <person name="Callol A."/>
            <person name="Pajuelo D."/>
            <person name="Ebbesson L."/>
            <person name="Teles M."/>
            <person name="MacKenzie S."/>
            <person name="Amaro C."/>
        </authorList>
    </citation>
    <scope>NUCLEOTIDE SEQUENCE</scope>
</reference>
<evidence type="ECO:0000313" key="1">
    <source>
        <dbReference type="EMBL" id="JAH56431.1"/>
    </source>
</evidence>
<sequence length="19" mass="2177">MYTVNCIYHTVVCGVITLF</sequence>
<dbReference type="AlphaFoldDB" id="A0A0E9TS99"/>
<accession>A0A0E9TS99</accession>
<organism evidence="1">
    <name type="scientific">Anguilla anguilla</name>
    <name type="common">European freshwater eel</name>
    <name type="synonym">Muraena anguilla</name>
    <dbReference type="NCBI Taxonomy" id="7936"/>
    <lineage>
        <taxon>Eukaryota</taxon>
        <taxon>Metazoa</taxon>
        <taxon>Chordata</taxon>
        <taxon>Craniata</taxon>
        <taxon>Vertebrata</taxon>
        <taxon>Euteleostomi</taxon>
        <taxon>Actinopterygii</taxon>
        <taxon>Neopterygii</taxon>
        <taxon>Teleostei</taxon>
        <taxon>Anguilliformes</taxon>
        <taxon>Anguillidae</taxon>
        <taxon>Anguilla</taxon>
    </lineage>
</organism>